<feature type="domain" description="Mandelate racemase/muconate lactonizing enzyme C-terminal" evidence="4">
    <location>
        <begin position="143"/>
        <end position="239"/>
    </location>
</feature>
<dbReference type="InterPro" id="IPR029065">
    <property type="entry name" value="Enolase_C-like"/>
</dbReference>
<dbReference type="InterPro" id="IPR013342">
    <property type="entry name" value="Mandelate_racemase_C"/>
</dbReference>
<evidence type="ECO:0000256" key="2">
    <source>
        <dbReference type="ARBA" id="ARBA00022723"/>
    </source>
</evidence>
<dbReference type="GO" id="GO:0000287">
    <property type="term" value="F:magnesium ion binding"/>
    <property type="evidence" value="ECO:0007669"/>
    <property type="project" value="TreeGrafter"/>
</dbReference>
<keyword evidence="2" id="KW-0479">Metal-binding</keyword>
<evidence type="ECO:0000256" key="3">
    <source>
        <dbReference type="ARBA" id="ARBA00022842"/>
    </source>
</evidence>
<dbReference type="InterPro" id="IPR029017">
    <property type="entry name" value="Enolase-like_N"/>
</dbReference>
<dbReference type="RefSeq" id="WP_144756473.1">
    <property type="nucleotide sequence ID" value="NZ_VMNW02000076.1"/>
</dbReference>
<dbReference type="GO" id="GO:0016052">
    <property type="term" value="P:carbohydrate catabolic process"/>
    <property type="evidence" value="ECO:0007669"/>
    <property type="project" value="TreeGrafter"/>
</dbReference>
<gene>
    <name evidence="5" type="ORF">FPZ12_034455</name>
</gene>
<protein>
    <submittedName>
        <fullName evidence="5">Mandelate racemase</fullName>
    </submittedName>
</protein>
<name>A0A5N0URZ9_9PSEU</name>
<evidence type="ECO:0000313" key="5">
    <source>
        <dbReference type="EMBL" id="KAA9153447.1"/>
    </source>
</evidence>
<dbReference type="SFLD" id="SFLDG00179">
    <property type="entry name" value="mandelate_racemase"/>
    <property type="match status" value="1"/>
</dbReference>
<organism evidence="5 6">
    <name type="scientific">Amycolatopsis acidicola</name>
    <dbReference type="NCBI Taxonomy" id="2596893"/>
    <lineage>
        <taxon>Bacteria</taxon>
        <taxon>Bacillati</taxon>
        <taxon>Actinomycetota</taxon>
        <taxon>Actinomycetes</taxon>
        <taxon>Pseudonocardiales</taxon>
        <taxon>Pseudonocardiaceae</taxon>
        <taxon>Amycolatopsis</taxon>
    </lineage>
</organism>
<dbReference type="Gene3D" id="3.20.20.120">
    <property type="entry name" value="Enolase-like C-terminal domain"/>
    <property type="match status" value="1"/>
</dbReference>
<dbReference type="InterPro" id="IPR013341">
    <property type="entry name" value="Mandelate_racemase_N_dom"/>
</dbReference>
<sequence>MKIQDVRITSFRIPLPGGMEEVMIKGQSIAPYVTDFIAVEVVSDDGLVGEAVSPYGGLSLGHSIADRIRPFVLGQDPGNREAIWQELWKLDRLLYSTQFAIGTVDLAIWDLYCKSLNEPLYRVLGGVRDKVPAYASGMTLPSPRGFAEDALKYKEAGYQGYKLHVKGEWKEDIAACRAVREAVGEDYPLMIDPAGAYTQSEALKVGRALEELEFHWYEEPLRDWDIHGYKMLADKLDIPLMALEVIPGSVYAKPEYIVTRAIDIVRGDISFTGGVTGVMKTARLAEAFGLAMEVHTNANSHIDAAHLHCIAAMHNSEYFEQLVPERFFHFPACEPVKIDNEGFVHLPDGPGIGRELDWDYIAHHKVAEL</sequence>
<dbReference type="SUPFAM" id="SSF54826">
    <property type="entry name" value="Enolase N-terminal domain-like"/>
    <property type="match status" value="1"/>
</dbReference>
<evidence type="ECO:0000259" key="4">
    <source>
        <dbReference type="SMART" id="SM00922"/>
    </source>
</evidence>
<dbReference type="PANTHER" id="PTHR13794">
    <property type="entry name" value="ENOLASE SUPERFAMILY, MANDELATE RACEMASE"/>
    <property type="match status" value="1"/>
</dbReference>
<evidence type="ECO:0000256" key="1">
    <source>
        <dbReference type="ARBA" id="ARBA00001946"/>
    </source>
</evidence>
<dbReference type="SFLD" id="SFLDS00001">
    <property type="entry name" value="Enolase"/>
    <property type="match status" value="1"/>
</dbReference>
<accession>A0A5N0URZ9</accession>
<dbReference type="Pfam" id="PF13378">
    <property type="entry name" value="MR_MLE_C"/>
    <property type="match status" value="1"/>
</dbReference>
<comment type="cofactor">
    <cofactor evidence="1">
        <name>Mg(2+)</name>
        <dbReference type="ChEBI" id="CHEBI:18420"/>
    </cofactor>
</comment>
<dbReference type="PANTHER" id="PTHR13794:SF58">
    <property type="entry name" value="MITOCHONDRIAL ENOLASE SUPERFAMILY MEMBER 1"/>
    <property type="match status" value="1"/>
</dbReference>
<proteinExistence type="predicted"/>
<dbReference type="OrthoDB" id="5241672at2"/>
<dbReference type="Pfam" id="PF02746">
    <property type="entry name" value="MR_MLE_N"/>
    <property type="match status" value="1"/>
</dbReference>
<dbReference type="SMART" id="SM00922">
    <property type="entry name" value="MR_MLE"/>
    <property type="match status" value="1"/>
</dbReference>
<dbReference type="SUPFAM" id="SSF51604">
    <property type="entry name" value="Enolase C-terminal domain-like"/>
    <property type="match status" value="1"/>
</dbReference>
<dbReference type="Proteomes" id="UP000319769">
    <property type="component" value="Unassembled WGS sequence"/>
</dbReference>
<dbReference type="InterPro" id="IPR046945">
    <property type="entry name" value="RHMD-like"/>
</dbReference>
<keyword evidence="6" id="KW-1185">Reference proteome</keyword>
<evidence type="ECO:0000313" key="6">
    <source>
        <dbReference type="Proteomes" id="UP000319769"/>
    </source>
</evidence>
<dbReference type="InterPro" id="IPR036849">
    <property type="entry name" value="Enolase-like_C_sf"/>
</dbReference>
<comment type="caution">
    <text evidence="5">The sequence shown here is derived from an EMBL/GenBank/DDBJ whole genome shotgun (WGS) entry which is preliminary data.</text>
</comment>
<keyword evidence="3" id="KW-0460">Magnesium</keyword>
<dbReference type="EMBL" id="VMNW02000076">
    <property type="protein sequence ID" value="KAA9153447.1"/>
    <property type="molecule type" value="Genomic_DNA"/>
</dbReference>
<reference evidence="5" key="1">
    <citation type="submission" date="2019-09" db="EMBL/GenBank/DDBJ databases">
        <authorList>
            <person name="Teo W.F.A."/>
            <person name="Duangmal K."/>
        </authorList>
    </citation>
    <scope>NUCLEOTIDE SEQUENCE [LARGE SCALE GENOMIC DNA]</scope>
    <source>
        <strain evidence="5">K81G1</strain>
    </source>
</reference>
<dbReference type="GO" id="GO:0016836">
    <property type="term" value="F:hydro-lyase activity"/>
    <property type="evidence" value="ECO:0007669"/>
    <property type="project" value="TreeGrafter"/>
</dbReference>
<dbReference type="Gene3D" id="3.30.390.10">
    <property type="entry name" value="Enolase-like, N-terminal domain"/>
    <property type="match status" value="1"/>
</dbReference>
<dbReference type="AlphaFoldDB" id="A0A5N0URZ9"/>